<sequence length="118" mass="13686">MSINEYLQATKYESLIKNAFNCQKGNRNGADKSYMQNAMTMERGETYAKHLGSFDNQFEKVKNYISKALNKLSSTKHYSTKSDFFNELNTKLEYCNTTKDLMEIVELSLDKVIELKNN</sequence>
<evidence type="ECO:0000313" key="1">
    <source>
        <dbReference type="EMBL" id="MFC4632441.1"/>
    </source>
</evidence>
<comment type="caution">
    <text evidence="1">The sequence shown here is derived from an EMBL/GenBank/DDBJ whole genome shotgun (WGS) entry which is preliminary data.</text>
</comment>
<evidence type="ECO:0000313" key="2">
    <source>
        <dbReference type="Proteomes" id="UP001596043"/>
    </source>
</evidence>
<reference evidence="2" key="1">
    <citation type="journal article" date="2019" name="Int. J. Syst. Evol. Microbiol.">
        <title>The Global Catalogue of Microorganisms (GCM) 10K type strain sequencing project: providing services to taxonomists for standard genome sequencing and annotation.</title>
        <authorList>
            <consortium name="The Broad Institute Genomics Platform"/>
            <consortium name="The Broad Institute Genome Sequencing Center for Infectious Disease"/>
            <person name="Wu L."/>
            <person name="Ma J."/>
        </authorList>
    </citation>
    <scope>NUCLEOTIDE SEQUENCE [LARGE SCALE GENOMIC DNA]</scope>
    <source>
        <strain evidence="2">YJ-61-S</strain>
    </source>
</reference>
<dbReference type="Proteomes" id="UP001596043">
    <property type="component" value="Unassembled WGS sequence"/>
</dbReference>
<organism evidence="1 2">
    <name type="scientific">Dokdonia ponticola</name>
    <dbReference type="NCBI Taxonomy" id="2041041"/>
    <lineage>
        <taxon>Bacteria</taxon>
        <taxon>Pseudomonadati</taxon>
        <taxon>Bacteroidota</taxon>
        <taxon>Flavobacteriia</taxon>
        <taxon>Flavobacteriales</taxon>
        <taxon>Flavobacteriaceae</taxon>
        <taxon>Dokdonia</taxon>
    </lineage>
</organism>
<dbReference type="RefSeq" id="WP_379976634.1">
    <property type="nucleotide sequence ID" value="NZ_JBHSFV010000001.1"/>
</dbReference>
<dbReference type="EMBL" id="JBHSFV010000001">
    <property type="protein sequence ID" value="MFC4632441.1"/>
    <property type="molecule type" value="Genomic_DNA"/>
</dbReference>
<gene>
    <name evidence="1" type="ORF">ACFO3O_00870</name>
</gene>
<name>A0ABV9HQH3_9FLAO</name>
<keyword evidence="2" id="KW-1185">Reference proteome</keyword>
<protein>
    <submittedName>
        <fullName evidence="1">Uncharacterized protein</fullName>
    </submittedName>
</protein>
<accession>A0ABV9HQH3</accession>
<proteinExistence type="predicted"/>